<feature type="transmembrane region" description="Helical" evidence="3">
    <location>
        <begin position="27"/>
        <end position="47"/>
    </location>
</feature>
<keyword evidence="6" id="KW-1185">Reference proteome</keyword>
<keyword evidence="3" id="KW-0472">Membrane</keyword>
<evidence type="ECO:0000256" key="3">
    <source>
        <dbReference type="SAM" id="Phobius"/>
    </source>
</evidence>
<dbReference type="GO" id="GO:0031210">
    <property type="term" value="F:phosphatidylcholine binding"/>
    <property type="evidence" value="ECO:0007669"/>
    <property type="project" value="TreeGrafter"/>
</dbReference>
<evidence type="ECO:0000256" key="1">
    <source>
        <dbReference type="ARBA" id="ARBA00022692"/>
    </source>
</evidence>
<feature type="domain" description="Synaptotagmin SMP" evidence="4">
    <location>
        <begin position="107"/>
        <end position="161"/>
    </location>
</feature>
<gene>
    <name evidence="5" type="ORF">CAMP_LOCUS9234</name>
</gene>
<keyword evidence="1 3" id="KW-0812">Transmembrane</keyword>
<evidence type="ECO:0000313" key="6">
    <source>
        <dbReference type="Proteomes" id="UP001152747"/>
    </source>
</evidence>
<dbReference type="GO" id="GO:0035091">
    <property type="term" value="F:phosphatidylinositol binding"/>
    <property type="evidence" value="ECO:0007669"/>
    <property type="project" value="TreeGrafter"/>
</dbReference>
<dbReference type="Pfam" id="PF17047">
    <property type="entry name" value="SMP_LBD"/>
    <property type="match status" value="1"/>
</dbReference>
<accession>A0A9P1IJG2</accession>
<evidence type="ECO:0000259" key="4">
    <source>
        <dbReference type="Pfam" id="PF17047"/>
    </source>
</evidence>
<dbReference type="OrthoDB" id="1029639at2759"/>
<evidence type="ECO:0000256" key="2">
    <source>
        <dbReference type="ARBA" id="ARBA00022989"/>
    </source>
</evidence>
<evidence type="ECO:0000313" key="5">
    <source>
        <dbReference type="EMBL" id="CAI5446597.1"/>
    </source>
</evidence>
<dbReference type="InterPro" id="IPR051634">
    <property type="entry name" value="Extended_Synaptotagmin"/>
</dbReference>
<protein>
    <recommendedName>
        <fullName evidence="4">Synaptotagmin SMP domain-containing protein</fullName>
    </recommendedName>
</protein>
<dbReference type="PANTHER" id="PTHR45761:SF1">
    <property type="entry name" value="EXTENDED SYNAPTOTAGMIN-LIKE PROTEIN 2, ISOFORM C"/>
    <property type="match status" value="1"/>
</dbReference>
<dbReference type="PANTHER" id="PTHR45761">
    <property type="entry name" value="EXTENDED SYNAPTOTAGMIN-LIKE PROTEIN 2, ISOFORM C"/>
    <property type="match status" value="1"/>
</dbReference>
<dbReference type="Proteomes" id="UP001152747">
    <property type="component" value="Unassembled WGS sequence"/>
</dbReference>
<dbReference type="InterPro" id="IPR039010">
    <property type="entry name" value="Synaptotagmin_SMP"/>
</dbReference>
<dbReference type="AlphaFoldDB" id="A0A9P1IJG2"/>
<keyword evidence="2 3" id="KW-1133">Transmembrane helix</keyword>
<dbReference type="GO" id="GO:0008429">
    <property type="term" value="F:phosphatidylethanolamine binding"/>
    <property type="evidence" value="ECO:0007669"/>
    <property type="project" value="TreeGrafter"/>
</dbReference>
<dbReference type="GO" id="GO:0005544">
    <property type="term" value="F:calcium-dependent phospholipid binding"/>
    <property type="evidence" value="ECO:0007669"/>
    <property type="project" value="TreeGrafter"/>
</dbReference>
<dbReference type="GO" id="GO:0005509">
    <property type="term" value="F:calcium ion binding"/>
    <property type="evidence" value="ECO:0007669"/>
    <property type="project" value="TreeGrafter"/>
</dbReference>
<name>A0A9P1IJG2_9PELO</name>
<dbReference type="EMBL" id="CANHGI010000003">
    <property type="protein sequence ID" value="CAI5446597.1"/>
    <property type="molecule type" value="Genomic_DNA"/>
</dbReference>
<sequence>MSLANGNLKQQQNVKEKREEEEVQMGWQSYVVPIVGSAFLSTFTYFLGKWDYSFLWILLIVIISVTKSYLWRKRERRLMSLRSTALREREVILAQLQDLPAWVQFPDTERVEWINKVVHQLWPYIGEYARTFMNDFIIPQVKAQMPGIFKNFKFTKMDMGVLRVLSRFTRASTTYQNSMILLIAEQPVQHLEFFGMGGKSKKINRNTASSFGFACECCAQTGGIVQQSSAENAN</sequence>
<dbReference type="GO" id="GO:0005789">
    <property type="term" value="C:endoplasmic reticulum membrane"/>
    <property type="evidence" value="ECO:0007669"/>
    <property type="project" value="TreeGrafter"/>
</dbReference>
<feature type="transmembrane region" description="Helical" evidence="3">
    <location>
        <begin position="53"/>
        <end position="71"/>
    </location>
</feature>
<comment type="caution">
    <text evidence="5">The sequence shown here is derived from an EMBL/GenBank/DDBJ whole genome shotgun (WGS) entry which is preliminary data.</text>
</comment>
<proteinExistence type="predicted"/>
<reference evidence="5" key="1">
    <citation type="submission" date="2022-11" db="EMBL/GenBank/DDBJ databases">
        <authorList>
            <person name="Kikuchi T."/>
        </authorList>
    </citation>
    <scope>NUCLEOTIDE SEQUENCE</scope>
    <source>
        <strain evidence="5">PS1010</strain>
    </source>
</reference>
<organism evidence="5 6">
    <name type="scientific">Caenorhabditis angaria</name>
    <dbReference type="NCBI Taxonomy" id="860376"/>
    <lineage>
        <taxon>Eukaryota</taxon>
        <taxon>Metazoa</taxon>
        <taxon>Ecdysozoa</taxon>
        <taxon>Nematoda</taxon>
        <taxon>Chromadorea</taxon>
        <taxon>Rhabditida</taxon>
        <taxon>Rhabditina</taxon>
        <taxon>Rhabditomorpha</taxon>
        <taxon>Rhabditoidea</taxon>
        <taxon>Rhabditidae</taxon>
        <taxon>Peloderinae</taxon>
        <taxon>Caenorhabditis</taxon>
    </lineage>
</organism>